<reference evidence="1 2" key="1">
    <citation type="submission" date="2016-04" db="EMBL/GenBank/DDBJ databases">
        <title>Draft genome of Fonsecaea erecta CBS 125763.</title>
        <authorList>
            <person name="Weiss V.A."/>
            <person name="Vicente V.A."/>
            <person name="Raittz R.T."/>
            <person name="Moreno L.F."/>
            <person name="De Souza E.M."/>
            <person name="Pedrosa F.O."/>
            <person name="Steffens M.B."/>
            <person name="Faoro H."/>
            <person name="Tadra-Sfeir M.Z."/>
            <person name="Najafzadeh M.J."/>
            <person name="Felipe M.S."/>
            <person name="Teixeira M."/>
            <person name="Sun J."/>
            <person name="Xi L."/>
            <person name="Gomes R."/>
            <person name="De Azevedo C.M."/>
            <person name="Salgado C.G."/>
            <person name="Da Silva M.B."/>
            <person name="Nascimento M.F."/>
            <person name="Queiroz-Telles F."/>
            <person name="Attili D.S."/>
            <person name="Gorbushina A."/>
        </authorList>
    </citation>
    <scope>NUCLEOTIDE SEQUENCE [LARGE SCALE GENOMIC DNA]</scope>
    <source>
        <strain evidence="1 2">CBS 125763</strain>
    </source>
</reference>
<dbReference type="Proteomes" id="UP000078343">
    <property type="component" value="Unassembled WGS sequence"/>
</dbReference>
<proteinExistence type="predicted"/>
<comment type="caution">
    <text evidence="1">The sequence shown here is derived from an EMBL/GenBank/DDBJ whole genome shotgun (WGS) entry which is preliminary data.</text>
</comment>
<dbReference type="EMBL" id="LVYI01000004">
    <property type="protein sequence ID" value="OAP60856.1"/>
    <property type="molecule type" value="Genomic_DNA"/>
</dbReference>
<name>A0A178ZNA5_9EURO</name>
<evidence type="ECO:0000313" key="2">
    <source>
        <dbReference type="Proteomes" id="UP000078343"/>
    </source>
</evidence>
<gene>
    <name evidence="1" type="ORF">AYL99_05858</name>
</gene>
<organism evidence="1 2">
    <name type="scientific">Fonsecaea erecta</name>
    <dbReference type="NCBI Taxonomy" id="1367422"/>
    <lineage>
        <taxon>Eukaryota</taxon>
        <taxon>Fungi</taxon>
        <taxon>Dikarya</taxon>
        <taxon>Ascomycota</taxon>
        <taxon>Pezizomycotina</taxon>
        <taxon>Eurotiomycetes</taxon>
        <taxon>Chaetothyriomycetidae</taxon>
        <taxon>Chaetothyriales</taxon>
        <taxon>Herpotrichiellaceae</taxon>
        <taxon>Fonsecaea</taxon>
    </lineage>
</organism>
<accession>A0A178ZNA5</accession>
<sequence length="99" mass="10434">MRCRYHDINIALSRMVTFLDASSSGPSQISVTSFPSQEVTVRKAQTNVEPLPSGSGSILYQQAANDIGGVDVAVPDFGVSKMALVVVGELLHVSGQVEA</sequence>
<dbReference type="GeneID" id="30010026"/>
<evidence type="ECO:0000313" key="1">
    <source>
        <dbReference type="EMBL" id="OAP60856.1"/>
    </source>
</evidence>
<keyword evidence="2" id="KW-1185">Reference proteome</keyword>
<dbReference type="AlphaFoldDB" id="A0A178ZNA5"/>
<dbReference type="RefSeq" id="XP_018694223.1">
    <property type="nucleotide sequence ID" value="XM_018837370.1"/>
</dbReference>
<protein>
    <submittedName>
        <fullName evidence="1">Uncharacterized protein</fullName>
    </submittedName>
</protein>